<dbReference type="PROSITE" id="PS00198">
    <property type="entry name" value="4FE4S_FER_1"/>
    <property type="match status" value="1"/>
</dbReference>
<feature type="domain" description="Flavodoxin-like" evidence="4">
    <location>
        <begin position="6"/>
        <end position="154"/>
    </location>
</feature>
<evidence type="ECO:0000259" key="4">
    <source>
        <dbReference type="PROSITE" id="PS50902"/>
    </source>
</evidence>
<dbReference type="EMBL" id="AP024488">
    <property type="protein sequence ID" value="BCS95378.1"/>
    <property type="molecule type" value="Genomic_DNA"/>
</dbReference>
<dbReference type="InterPro" id="IPR008254">
    <property type="entry name" value="Flavodoxin/NO_synth"/>
</dbReference>
<proteinExistence type="predicted"/>
<accession>A0ABM7PCX4</accession>
<gene>
    <name evidence="6" type="ORF">DSLASN_10100</name>
</gene>
<dbReference type="InterPro" id="IPR017900">
    <property type="entry name" value="4Fe4S_Fe_S_CS"/>
</dbReference>
<evidence type="ECO:0000256" key="1">
    <source>
        <dbReference type="ARBA" id="ARBA00022723"/>
    </source>
</evidence>
<keyword evidence="2" id="KW-0408">Iron</keyword>
<keyword evidence="3" id="KW-0411">Iron-sulfur</keyword>
<dbReference type="PROSITE" id="PS51379">
    <property type="entry name" value="4FE4S_FER_2"/>
    <property type="match status" value="2"/>
</dbReference>
<feature type="domain" description="4Fe-4S ferredoxin-type" evidence="5">
    <location>
        <begin position="215"/>
        <end position="240"/>
    </location>
</feature>
<dbReference type="SUPFAM" id="SSF54862">
    <property type="entry name" value="4Fe-4S ferredoxins"/>
    <property type="match status" value="1"/>
</dbReference>
<dbReference type="RefSeq" id="WP_236891632.1">
    <property type="nucleotide sequence ID" value="NZ_AP024488.1"/>
</dbReference>
<sequence length="263" mass="27955">MDITSVIMVYFSPTGTSKAVAEGIARGIGRPETVFIDITSPGARKESLSVSEHELLVIAVPVYMGRVPALLNEWMRVLRAEGSPAACVVVCGNRAYENALLELTDRVAGCGGIPIAGASFIGEHSFSSADLPTAEGRPDQHDVCIAESFGRKIIDKLKSASELTAVEVPGTSPYGGMTKLWDVDFISVNDQCVQCGLCAEVCPVGAVDSENSRGVDLEMCITCCACIKTCPQHARGMKPGPVNDAAVRLNSLCKEPMQPEFFL</sequence>
<dbReference type="Pfam" id="PF13237">
    <property type="entry name" value="Fer4_10"/>
    <property type="match status" value="1"/>
</dbReference>
<evidence type="ECO:0000313" key="7">
    <source>
        <dbReference type="Proteomes" id="UP001320148"/>
    </source>
</evidence>
<dbReference type="Gene3D" id="3.30.70.20">
    <property type="match status" value="1"/>
</dbReference>
<dbReference type="InterPro" id="IPR047964">
    <property type="entry name" value="EFR1-like"/>
</dbReference>
<dbReference type="InterPro" id="IPR017896">
    <property type="entry name" value="4Fe4S_Fe-S-bd"/>
</dbReference>
<keyword evidence="7" id="KW-1185">Reference proteome</keyword>
<dbReference type="SUPFAM" id="SSF52218">
    <property type="entry name" value="Flavoproteins"/>
    <property type="match status" value="1"/>
</dbReference>
<name>A0ABM7PCX4_9BACT</name>
<evidence type="ECO:0000256" key="3">
    <source>
        <dbReference type="ARBA" id="ARBA00023014"/>
    </source>
</evidence>
<feature type="domain" description="4Fe-4S ferredoxin-type" evidence="5">
    <location>
        <begin position="184"/>
        <end position="212"/>
    </location>
</feature>
<dbReference type="Proteomes" id="UP001320148">
    <property type="component" value="Chromosome"/>
</dbReference>
<evidence type="ECO:0000256" key="2">
    <source>
        <dbReference type="ARBA" id="ARBA00023004"/>
    </source>
</evidence>
<evidence type="ECO:0000313" key="6">
    <source>
        <dbReference type="EMBL" id="BCS95378.1"/>
    </source>
</evidence>
<reference evidence="6 7" key="1">
    <citation type="submission" date="2021-02" db="EMBL/GenBank/DDBJ databases">
        <title>Complete genome of Desulfoluna sp. strain ASN36.</title>
        <authorList>
            <person name="Takahashi A."/>
            <person name="Kojima H."/>
            <person name="Fukui M."/>
        </authorList>
    </citation>
    <scope>NUCLEOTIDE SEQUENCE [LARGE SCALE GENOMIC DNA]</scope>
    <source>
        <strain evidence="6 7">ASN36</strain>
    </source>
</reference>
<organism evidence="6 7">
    <name type="scientific">Desulfoluna limicola</name>
    <dbReference type="NCBI Taxonomy" id="2810562"/>
    <lineage>
        <taxon>Bacteria</taxon>
        <taxon>Pseudomonadati</taxon>
        <taxon>Thermodesulfobacteriota</taxon>
        <taxon>Desulfobacteria</taxon>
        <taxon>Desulfobacterales</taxon>
        <taxon>Desulfolunaceae</taxon>
        <taxon>Desulfoluna</taxon>
    </lineage>
</organism>
<keyword evidence="1" id="KW-0479">Metal-binding</keyword>
<dbReference type="NCBIfam" id="NF038196">
    <property type="entry name" value="ferrodoxin_EFR1"/>
    <property type="match status" value="1"/>
</dbReference>
<evidence type="ECO:0000259" key="5">
    <source>
        <dbReference type="PROSITE" id="PS51379"/>
    </source>
</evidence>
<protein>
    <submittedName>
        <fullName evidence="6">(Fe-S)-binding protein</fullName>
    </submittedName>
</protein>
<dbReference type="Gene3D" id="3.40.50.360">
    <property type="match status" value="1"/>
</dbReference>
<dbReference type="PROSITE" id="PS50902">
    <property type="entry name" value="FLAVODOXIN_LIKE"/>
    <property type="match status" value="1"/>
</dbReference>
<dbReference type="InterPro" id="IPR029039">
    <property type="entry name" value="Flavoprotein-like_sf"/>
</dbReference>